<evidence type="ECO:0000256" key="6">
    <source>
        <dbReference type="ARBA" id="ARBA00022982"/>
    </source>
</evidence>
<dbReference type="Proteomes" id="UP001211065">
    <property type="component" value="Unassembled WGS sequence"/>
</dbReference>
<keyword evidence="4 10" id="KW-0679">Respiratory chain</keyword>
<evidence type="ECO:0000256" key="5">
    <source>
        <dbReference type="ARBA" id="ARBA00022792"/>
    </source>
</evidence>
<feature type="disulfide bond" evidence="11">
    <location>
        <begin position="33"/>
        <end position="48"/>
    </location>
</feature>
<evidence type="ECO:0000256" key="2">
    <source>
        <dbReference type="ARBA" id="ARBA00006498"/>
    </source>
</evidence>
<name>A0AAD5TZC6_9FUNG</name>
<keyword evidence="7 10" id="KW-0496">Mitochondrion</keyword>
<dbReference type="InterPro" id="IPR023184">
    <property type="entry name" value="Ubol_cytC_Rdtase_hinge_dom"/>
</dbReference>
<evidence type="ECO:0000256" key="1">
    <source>
        <dbReference type="ARBA" id="ARBA00004137"/>
    </source>
</evidence>
<feature type="disulfide bond" evidence="11">
    <location>
        <begin position="17"/>
        <end position="62"/>
    </location>
</feature>
<dbReference type="SUPFAM" id="SSF81531">
    <property type="entry name" value="Non-heme 11 kDa protein of cytochrome bc1 complex (Ubiquinol-cytochrome c reductase)"/>
    <property type="match status" value="1"/>
</dbReference>
<evidence type="ECO:0000256" key="11">
    <source>
        <dbReference type="PIRSR" id="PIRSR000019-1"/>
    </source>
</evidence>
<keyword evidence="8 10" id="KW-0472">Membrane</keyword>
<dbReference type="GO" id="GO:0006122">
    <property type="term" value="P:mitochondrial electron transport, ubiquinol to cytochrome c"/>
    <property type="evidence" value="ECO:0007669"/>
    <property type="project" value="InterPro"/>
</dbReference>
<keyword evidence="5 10" id="KW-0999">Mitochondrion inner membrane</keyword>
<dbReference type="GO" id="GO:0005743">
    <property type="term" value="C:mitochondrial inner membrane"/>
    <property type="evidence" value="ECO:0007669"/>
    <property type="project" value="UniProtKB-SubCell"/>
</dbReference>
<proteinExistence type="inferred from homology"/>
<accession>A0AAD5TZC6</accession>
<gene>
    <name evidence="13" type="ORF">HK099_005124</name>
</gene>
<dbReference type="PANTHER" id="PTHR15336">
    <property type="entry name" value="UBIQUINOL-CYTOCHROME C REDUCTASE COMPLEX 7.8 KDA PROTEIN"/>
    <property type="match status" value="1"/>
</dbReference>
<dbReference type="Gene3D" id="1.10.287.20">
    <property type="entry name" value="Ubiquinol-cytochrome C reductase hinge domain"/>
    <property type="match status" value="1"/>
</dbReference>
<dbReference type="PANTHER" id="PTHR15336:SF0">
    <property type="entry name" value="CYTOCHROME B-C1 COMPLEX SUBUNIT 6, MITOCHONDRIAL"/>
    <property type="match status" value="1"/>
</dbReference>
<evidence type="ECO:0000256" key="10">
    <source>
        <dbReference type="PIRNR" id="PIRNR000019"/>
    </source>
</evidence>
<evidence type="ECO:0000256" key="9">
    <source>
        <dbReference type="ARBA" id="ARBA00023157"/>
    </source>
</evidence>
<evidence type="ECO:0000256" key="8">
    <source>
        <dbReference type="ARBA" id="ARBA00023136"/>
    </source>
</evidence>
<evidence type="ECO:0000313" key="14">
    <source>
        <dbReference type="Proteomes" id="UP001211065"/>
    </source>
</evidence>
<dbReference type="FunFam" id="1.10.287.20:FF:000001">
    <property type="entry name" value="Cytochrome b-c1 complex subunit 6"/>
    <property type="match status" value="1"/>
</dbReference>
<reference evidence="13" key="1">
    <citation type="submission" date="2020-05" db="EMBL/GenBank/DDBJ databases">
        <title>Phylogenomic resolution of chytrid fungi.</title>
        <authorList>
            <person name="Stajich J.E."/>
            <person name="Amses K."/>
            <person name="Simmons R."/>
            <person name="Seto K."/>
            <person name="Myers J."/>
            <person name="Bonds A."/>
            <person name="Quandt C.A."/>
            <person name="Barry K."/>
            <person name="Liu P."/>
            <person name="Grigoriev I."/>
            <person name="Longcore J.E."/>
            <person name="James T.Y."/>
        </authorList>
    </citation>
    <scope>NUCLEOTIDE SEQUENCE</scope>
    <source>
        <strain evidence="13">JEL0476</strain>
    </source>
</reference>
<comment type="similarity">
    <text evidence="2 10">Belongs to the UQCRH/QCR6 family.</text>
</comment>
<sequence>MSDEEVVDPMPLIQEDCKNSHHCHSIKDKFEECNIRVTNADGSTEETCVEEFFDLMECVDHCASDKIFATLK</sequence>
<evidence type="ECO:0000313" key="13">
    <source>
        <dbReference type="EMBL" id="KAJ3218251.1"/>
    </source>
</evidence>
<evidence type="ECO:0000256" key="7">
    <source>
        <dbReference type="ARBA" id="ARBA00023128"/>
    </source>
</evidence>
<dbReference type="Pfam" id="PF02320">
    <property type="entry name" value="UCR_hinge"/>
    <property type="match status" value="1"/>
</dbReference>
<evidence type="ECO:0000256" key="3">
    <source>
        <dbReference type="ARBA" id="ARBA00022448"/>
    </source>
</evidence>
<protein>
    <recommendedName>
        <fullName evidence="10">Cytochrome b-c1 complex subunit 6</fullName>
    </recommendedName>
</protein>
<dbReference type="InterPro" id="IPR003422">
    <property type="entry name" value="Cyt_b-c1_6"/>
</dbReference>
<evidence type="ECO:0000256" key="4">
    <source>
        <dbReference type="ARBA" id="ARBA00022660"/>
    </source>
</evidence>
<dbReference type="PIRSF" id="PIRSF000019">
    <property type="entry name" value="Bc1_11K"/>
    <property type="match status" value="1"/>
</dbReference>
<evidence type="ECO:0000259" key="12">
    <source>
        <dbReference type="Pfam" id="PF02320"/>
    </source>
</evidence>
<dbReference type="AlphaFoldDB" id="A0AAD5TZC6"/>
<dbReference type="InterPro" id="IPR036811">
    <property type="entry name" value="Ubol_cytC_Rdtase_hinge_dom_sf"/>
</dbReference>
<keyword evidence="9 11" id="KW-1015">Disulfide bond</keyword>
<comment type="caution">
    <text evidence="13">The sequence shown here is derived from an EMBL/GenBank/DDBJ whole genome shotgun (WGS) entry which is preliminary data.</text>
</comment>
<dbReference type="EMBL" id="JADGJW010000389">
    <property type="protein sequence ID" value="KAJ3218251.1"/>
    <property type="molecule type" value="Genomic_DNA"/>
</dbReference>
<feature type="domain" description="Ubiquinol-cytochrome C reductase hinge" evidence="12">
    <location>
        <begin position="8"/>
        <end position="72"/>
    </location>
</feature>
<keyword evidence="3 10" id="KW-0813">Transport</keyword>
<organism evidence="13 14">
    <name type="scientific">Clydaea vesicula</name>
    <dbReference type="NCBI Taxonomy" id="447962"/>
    <lineage>
        <taxon>Eukaryota</taxon>
        <taxon>Fungi</taxon>
        <taxon>Fungi incertae sedis</taxon>
        <taxon>Chytridiomycota</taxon>
        <taxon>Chytridiomycota incertae sedis</taxon>
        <taxon>Chytridiomycetes</taxon>
        <taxon>Lobulomycetales</taxon>
        <taxon>Lobulomycetaceae</taxon>
        <taxon>Clydaea</taxon>
    </lineage>
</organism>
<comment type="subcellular location">
    <subcellularLocation>
        <location evidence="1">Mitochondrion inner membrane</location>
        <topology evidence="1">Peripheral membrane protein</topology>
        <orientation evidence="1">Intermembrane side</orientation>
    </subcellularLocation>
</comment>
<comment type="function">
    <text evidence="10">Component of the ubiquinol-cytochrome c oxidoreductase, a multisubunit transmembrane complex that is part of the mitochondrial electron transport chain which drives oxidative phosphorylation.</text>
</comment>
<keyword evidence="6 10" id="KW-0249">Electron transport</keyword>
<keyword evidence="14" id="KW-1185">Reference proteome</keyword>